<accession>A0AAN5D0C9</accession>
<sequence>MYGYHGYTPGQSTTYTTSAVAAAVAAAYSGTASQPPPPPNVFGYPSASTFTAGMDGSGAATTNAYYAYGYSTPAAQAVASGYPNIGAGTGYPSISDLSYAAKGRAPYGATAPKPNPALTTLTTANKPISSYNSTYDAAVYAAASNMLNKGPGQQGRTFPSKKPNPFAFPQNSQMGGGGGAPAPTHKYGTGKRWGIGASATTHRDAQQFYCEVCKISCAGQLTYKEHLEGKLHKKKEALAKGEGTQALPRSKVSFRCDLCNVTCTGKDTYDAHVRGSKHQRTLALCKKLGKPIPASEPTIIAPAEMGGTVPPPVVAAAGATTAKIPTIGAAVASKKIAPVHFVGGSSLETTKQTKDLEAKKAVVAAAVGSVGTAEGEEEKKEVEYDLSALLAAESNVKPVGENFVETERDANGKHVTYVCKLCDCKFSDINAKDIHLKGRRHRLMYKQKVDPSLVVELKPNTLREKRAARAKKDLSMGRMGGPPGMVGGPMGMMGMGGPPGGYMPPPMARFAPAALPRPYFDSIRYVETEDDRHIMVKHSSLFPNAAEEEEVEFIVKSVESALKGLSDHFETTKPKEEEGGERLLKGAMRIGVLSKGLLLKGEEEVELVALTALPPTKKMLEESAEQIKKFIQGPAEFSVDLVPDEAALVYTVKDKLPRVKFYFTSTVLRQDDTSVVEKPADILREEKCLNALAELRHSKWFQAKCTTLQSCQVVLRILRDVAKRIGTYKKLSPWTTELIVEKVISSVGVPIPVGDALRRFFEAVATGILFENGPGVKDPCEKEPVNVLTCLSPQDRENITSSAQHALRLIAFGQIHKILGMDKLAPSVSPPSERKRPREEGDNSEAADGDAKKDKPNEDSEKKEVDTTSKDAVETSEIKVKIEDEAKTGNVKMETN</sequence>
<dbReference type="GO" id="GO:0003725">
    <property type="term" value="F:double-stranded RNA binding"/>
    <property type="evidence" value="ECO:0007669"/>
    <property type="project" value="TreeGrafter"/>
</dbReference>
<name>A0AAN5D0C9_9BILA</name>
<dbReference type="FunFam" id="3.30.160.60:FF:002080">
    <property type="entry name" value="Zinc finger RNA-binding protein"/>
    <property type="match status" value="1"/>
</dbReference>
<dbReference type="PROSITE" id="PS00028">
    <property type="entry name" value="ZINC_FINGER_C2H2_1"/>
    <property type="match status" value="2"/>
</dbReference>
<proteinExistence type="predicted"/>
<dbReference type="Pfam" id="PF12874">
    <property type="entry name" value="zf-met"/>
    <property type="match status" value="3"/>
</dbReference>
<dbReference type="SMART" id="SM00451">
    <property type="entry name" value="ZnF_U1"/>
    <property type="match status" value="3"/>
</dbReference>
<dbReference type="InterPro" id="IPR036236">
    <property type="entry name" value="Znf_C2H2_sf"/>
</dbReference>
<dbReference type="SMART" id="SM00355">
    <property type="entry name" value="ZnF_C2H2"/>
    <property type="match status" value="3"/>
</dbReference>
<dbReference type="Pfam" id="PF20965">
    <property type="entry name" value="DZF_C"/>
    <property type="match status" value="1"/>
</dbReference>
<feature type="domain" description="DZF" evidence="2">
    <location>
        <begin position="517"/>
        <end position="861"/>
    </location>
</feature>
<dbReference type="InterPro" id="IPR049402">
    <property type="entry name" value="DZF_dom_C"/>
</dbReference>
<dbReference type="AlphaFoldDB" id="A0AAN5D0C9"/>
<keyword evidence="4" id="KW-1185">Reference proteome</keyword>
<dbReference type="InterPro" id="IPR043519">
    <property type="entry name" value="NT_sf"/>
</dbReference>
<dbReference type="Gene3D" id="1.10.1410.40">
    <property type="match status" value="1"/>
</dbReference>
<dbReference type="GO" id="GO:0071011">
    <property type="term" value="C:precatalytic spliceosome"/>
    <property type="evidence" value="ECO:0007669"/>
    <property type="project" value="TreeGrafter"/>
</dbReference>
<dbReference type="PANTHER" id="PTHR45762">
    <property type="entry name" value="ZINC FINGER RNA-BINDING PROTEIN"/>
    <property type="match status" value="1"/>
</dbReference>
<gene>
    <name evidence="3" type="ORF">PMAYCL1PPCAC_24199</name>
</gene>
<feature type="compositionally biased region" description="Basic and acidic residues" evidence="1">
    <location>
        <begin position="849"/>
        <end position="887"/>
    </location>
</feature>
<organism evidence="3 4">
    <name type="scientific">Pristionchus mayeri</name>
    <dbReference type="NCBI Taxonomy" id="1317129"/>
    <lineage>
        <taxon>Eukaryota</taxon>
        <taxon>Metazoa</taxon>
        <taxon>Ecdysozoa</taxon>
        <taxon>Nematoda</taxon>
        <taxon>Chromadorea</taxon>
        <taxon>Rhabditida</taxon>
        <taxon>Rhabditina</taxon>
        <taxon>Diplogasteromorpha</taxon>
        <taxon>Diplogasteroidea</taxon>
        <taxon>Neodiplogasteridae</taxon>
        <taxon>Pristionchus</taxon>
    </lineage>
</organism>
<dbReference type="SMART" id="SM00572">
    <property type="entry name" value="DZF"/>
    <property type="match status" value="1"/>
</dbReference>
<dbReference type="Gene3D" id="3.30.160.60">
    <property type="entry name" value="Classic Zinc Finger"/>
    <property type="match status" value="3"/>
</dbReference>
<dbReference type="InterPro" id="IPR049401">
    <property type="entry name" value="DZF_dom_N"/>
</dbReference>
<protein>
    <recommendedName>
        <fullName evidence="2">DZF domain-containing protein</fullName>
    </recommendedName>
</protein>
<evidence type="ECO:0000259" key="2">
    <source>
        <dbReference type="PROSITE" id="PS51703"/>
    </source>
</evidence>
<dbReference type="EMBL" id="BTRK01000005">
    <property type="protein sequence ID" value="GMR54004.1"/>
    <property type="molecule type" value="Genomic_DNA"/>
</dbReference>
<evidence type="ECO:0000313" key="4">
    <source>
        <dbReference type="Proteomes" id="UP001328107"/>
    </source>
</evidence>
<dbReference type="GO" id="GO:0003727">
    <property type="term" value="F:single-stranded RNA binding"/>
    <property type="evidence" value="ECO:0007669"/>
    <property type="project" value="TreeGrafter"/>
</dbReference>
<dbReference type="InterPro" id="IPR006561">
    <property type="entry name" value="DZF_dom"/>
</dbReference>
<evidence type="ECO:0000313" key="3">
    <source>
        <dbReference type="EMBL" id="GMR54004.1"/>
    </source>
</evidence>
<dbReference type="PANTHER" id="PTHR45762:SF3">
    <property type="entry name" value="ZINC-FINGER PROTEIN AT 72D, ISOFORM B"/>
    <property type="match status" value="1"/>
</dbReference>
<dbReference type="PROSITE" id="PS51703">
    <property type="entry name" value="DZF"/>
    <property type="match status" value="1"/>
</dbReference>
<feature type="compositionally biased region" description="Basic and acidic residues" evidence="1">
    <location>
        <begin position="832"/>
        <end position="841"/>
    </location>
</feature>
<dbReference type="FunFam" id="1.10.1410.40:FF:000001">
    <property type="entry name" value="interleukin enhancer-binding factor 3 isoform X1"/>
    <property type="match status" value="1"/>
</dbReference>
<dbReference type="SUPFAM" id="SSF57667">
    <property type="entry name" value="beta-beta-alpha zinc fingers"/>
    <property type="match status" value="3"/>
</dbReference>
<dbReference type="Proteomes" id="UP001328107">
    <property type="component" value="Unassembled WGS sequence"/>
</dbReference>
<reference evidence="4" key="1">
    <citation type="submission" date="2022-10" db="EMBL/GenBank/DDBJ databases">
        <title>Genome assembly of Pristionchus species.</title>
        <authorList>
            <person name="Yoshida K."/>
            <person name="Sommer R.J."/>
        </authorList>
    </citation>
    <scope>NUCLEOTIDE SEQUENCE [LARGE SCALE GENOMIC DNA]</scope>
    <source>
        <strain evidence="4">RS5460</strain>
    </source>
</reference>
<dbReference type="Gene3D" id="3.30.460.10">
    <property type="entry name" value="Beta Polymerase, domain 2"/>
    <property type="match status" value="1"/>
</dbReference>
<dbReference type="InterPro" id="IPR013087">
    <property type="entry name" value="Znf_C2H2_type"/>
</dbReference>
<comment type="caution">
    <text evidence="3">The sequence shown here is derived from an EMBL/GenBank/DDBJ whole genome shotgun (WGS) entry which is preliminary data.</text>
</comment>
<feature type="region of interest" description="Disordered" evidence="1">
    <location>
        <begin position="823"/>
        <end position="896"/>
    </location>
</feature>
<dbReference type="Pfam" id="PF07528">
    <property type="entry name" value="DZF_N"/>
    <property type="match status" value="1"/>
</dbReference>
<dbReference type="InterPro" id="IPR003604">
    <property type="entry name" value="Matrin/U1-like-C_Znf_C2H2"/>
</dbReference>
<dbReference type="GO" id="GO:0008270">
    <property type="term" value="F:zinc ion binding"/>
    <property type="evidence" value="ECO:0007669"/>
    <property type="project" value="InterPro"/>
</dbReference>
<evidence type="ECO:0000256" key="1">
    <source>
        <dbReference type="SAM" id="MobiDB-lite"/>
    </source>
</evidence>